<accession>A0A0N1J6J5</accession>
<name>A0A0N1J6J5_9HYPH</name>
<dbReference type="Proteomes" id="UP000038011">
    <property type="component" value="Unassembled WGS sequence"/>
</dbReference>
<reference evidence="2 3" key="1">
    <citation type="submission" date="2015-01" db="EMBL/GenBank/DDBJ databases">
        <title>Ahrensia donghaiensis sp. nov., a novel dimethylsulphoniopropionate-cleavage bacterium isolated from seawater and emended descriptions of the genus Ahrensia and Ahrensia kielensis.</title>
        <authorList>
            <person name="Liu J."/>
        </authorList>
    </citation>
    <scope>NUCLEOTIDE SEQUENCE [LARGE SCALE GENOMIC DNA]</scope>
    <source>
        <strain evidence="2 3">LZD062</strain>
    </source>
</reference>
<feature type="domain" description="DUF1737" evidence="1">
    <location>
        <begin position="2"/>
        <end position="53"/>
    </location>
</feature>
<evidence type="ECO:0000313" key="2">
    <source>
        <dbReference type="EMBL" id="KPB02154.1"/>
    </source>
</evidence>
<dbReference type="AlphaFoldDB" id="A0A0N1J6J5"/>
<dbReference type="OrthoDB" id="9809803at2"/>
<comment type="caution">
    <text evidence="2">The sequence shown here is derived from an EMBL/GenBank/DDBJ whole genome shotgun (WGS) entry which is preliminary data.</text>
</comment>
<proteinExistence type="predicted"/>
<dbReference type="EMBL" id="JXMU01000005">
    <property type="protein sequence ID" value="KPB02154.1"/>
    <property type="molecule type" value="Genomic_DNA"/>
</dbReference>
<dbReference type="STRING" id="1514904.SU32_05245"/>
<dbReference type="InterPro" id="IPR013619">
    <property type="entry name" value="DUF1737"/>
</dbReference>
<protein>
    <recommendedName>
        <fullName evidence="1">DUF1737 domain-containing protein</fullName>
    </recommendedName>
</protein>
<dbReference type="PATRIC" id="fig|1514904.3.peg.3043"/>
<dbReference type="Pfam" id="PF08410">
    <property type="entry name" value="DUF1737"/>
    <property type="match status" value="1"/>
</dbReference>
<keyword evidence="3" id="KW-1185">Reference proteome</keyword>
<gene>
    <name evidence="2" type="ORF">SU32_05245</name>
</gene>
<dbReference type="RefSeq" id="WP_053998291.1">
    <property type="nucleotide sequence ID" value="NZ_JXMU01000005.1"/>
</dbReference>
<sequence length="68" mass="7519">MIAYRLITNDDTSEFCHRVTEAVSKGWTLYGSPSYAFDATKGVMRCAQAVTKDVPDQDYTPDVKLGAL</sequence>
<evidence type="ECO:0000259" key="1">
    <source>
        <dbReference type="Pfam" id="PF08410"/>
    </source>
</evidence>
<evidence type="ECO:0000313" key="3">
    <source>
        <dbReference type="Proteomes" id="UP000038011"/>
    </source>
</evidence>
<organism evidence="2 3">
    <name type="scientific">Ahrensia marina</name>
    <dbReference type="NCBI Taxonomy" id="1514904"/>
    <lineage>
        <taxon>Bacteria</taxon>
        <taxon>Pseudomonadati</taxon>
        <taxon>Pseudomonadota</taxon>
        <taxon>Alphaproteobacteria</taxon>
        <taxon>Hyphomicrobiales</taxon>
        <taxon>Ahrensiaceae</taxon>
        <taxon>Ahrensia</taxon>
    </lineage>
</organism>